<evidence type="ECO:0000313" key="2">
    <source>
        <dbReference type="Proteomes" id="UP000192674"/>
    </source>
</evidence>
<dbReference type="Proteomes" id="UP000192674">
    <property type="component" value="Unassembled WGS sequence"/>
</dbReference>
<dbReference type="NCBIfam" id="NF046112">
    <property type="entry name" value="MSMEG_6209_Nter"/>
    <property type="match status" value="1"/>
</dbReference>
<dbReference type="EMBL" id="FWXV01000001">
    <property type="protein sequence ID" value="SMC67367.1"/>
    <property type="molecule type" value="Genomic_DNA"/>
</dbReference>
<dbReference type="Gene3D" id="1.10.8.1060">
    <property type="entry name" value="Corynebacterium glutamicum thioredoxin-dependent arsenate reductase, N-terminal domain"/>
    <property type="match status" value="1"/>
</dbReference>
<dbReference type="AlphaFoldDB" id="A0A1W2B302"/>
<proteinExistence type="predicted"/>
<reference evidence="1 2" key="1">
    <citation type="submission" date="2017-04" db="EMBL/GenBank/DDBJ databases">
        <authorList>
            <person name="Afonso C.L."/>
            <person name="Miller P.J."/>
            <person name="Scott M.A."/>
            <person name="Spackman E."/>
            <person name="Goraichik I."/>
            <person name="Dimitrov K.M."/>
            <person name="Suarez D.L."/>
            <person name="Swayne D.E."/>
        </authorList>
    </citation>
    <scope>NUCLEOTIDE SEQUENCE [LARGE SCALE GENOMIC DNA]</scope>
    <source>
        <strain evidence="1 2">DSM 43828</strain>
    </source>
</reference>
<evidence type="ECO:0000313" key="1">
    <source>
        <dbReference type="EMBL" id="SMC67367.1"/>
    </source>
</evidence>
<gene>
    <name evidence="1" type="ORF">SAMN05661093_01410</name>
</gene>
<keyword evidence="2" id="KW-1185">Reference proteome</keyword>
<accession>A0A1W2B302</accession>
<evidence type="ECO:0008006" key="3">
    <source>
        <dbReference type="Google" id="ProtNLM"/>
    </source>
</evidence>
<sequence>MDTTTHSVEAIAGQTGTHLDQVEDRLITHYQNTLPPDDVRQAMRDEAHRFDDASVRSFVPILVERAVRARLDRPA</sequence>
<name>A0A1W2B302_KIBAR</name>
<dbReference type="RefSeq" id="WP_084425138.1">
    <property type="nucleotide sequence ID" value="NZ_FWXV01000001.1"/>
</dbReference>
<protein>
    <recommendedName>
        <fullName evidence="3">DUF3562 domain-containing protein</fullName>
    </recommendedName>
</protein>
<organism evidence="1 2">
    <name type="scientific">Kibdelosporangium aridum</name>
    <dbReference type="NCBI Taxonomy" id="2030"/>
    <lineage>
        <taxon>Bacteria</taxon>
        <taxon>Bacillati</taxon>
        <taxon>Actinomycetota</taxon>
        <taxon>Actinomycetes</taxon>
        <taxon>Pseudonocardiales</taxon>
        <taxon>Pseudonocardiaceae</taxon>
        <taxon>Kibdelosporangium</taxon>
    </lineage>
</organism>